<accession>A0A3E2XQF9</accession>
<protein>
    <submittedName>
        <fullName evidence="1">Teichoic acid biosynthesis protein</fullName>
    </submittedName>
</protein>
<reference evidence="1 2" key="1">
    <citation type="submission" date="2018-08" db="EMBL/GenBank/DDBJ databases">
        <title>A genome reference for cultivated species of the human gut microbiota.</title>
        <authorList>
            <person name="Zou Y."/>
            <person name="Xue W."/>
            <person name="Luo G."/>
        </authorList>
    </citation>
    <scope>NUCLEOTIDE SEQUENCE [LARGE SCALE GENOMIC DNA]</scope>
    <source>
        <strain evidence="1 2">AM28-39</strain>
    </source>
</reference>
<organism evidence="1 2">
    <name type="scientific">Coprococcus catus</name>
    <dbReference type="NCBI Taxonomy" id="116085"/>
    <lineage>
        <taxon>Bacteria</taxon>
        <taxon>Bacillati</taxon>
        <taxon>Bacillota</taxon>
        <taxon>Clostridia</taxon>
        <taxon>Lachnospirales</taxon>
        <taxon>Lachnospiraceae</taxon>
        <taxon>Coprococcus</taxon>
    </lineage>
</organism>
<keyword evidence="2" id="KW-1185">Reference proteome</keyword>
<dbReference type="Gene3D" id="3.40.50.12580">
    <property type="match status" value="1"/>
</dbReference>
<dbReference type="SUPFAM" id="SSF53756">
    <property type="entry name" value="UDP-Glycosyltransferase/glycogen phosphorylase"/>
    <property type="match status" value="1"/>
</dbReference>
<dbReference type="RefSeq" id="WP_117539253.1">
    <property type="nucleotide sequence ID" value="NZ_QVFD01000003.1"/>
</dbReference>
<sequence>MDGKIKDTRMDKLFVIYREHGNAEASKETEQLLNQALQHITNAEMIRVDADHFAEMFNRVLEENDKGGILTVDEGDRFTSDYIEKLCHAFDNTDAAYVSGQKSFIWMDKKVRNKLLAEKKQPDIMPFTDILTGTLINIKKAKAFSLQEHLKFEMEADFLLRLTLHHHVESQELLNYEYSQPDASQYQCYQGVYFREWYFDSMDEFLIPLLCDAKKEYGKIPLFLQYYAMYAIQCRFDANSNNRNKHIIAESEIPEYLKLLEKVFALLDDAVIMNLHDCKFYSKNYQLNRMFLRIKYDVPQLDAKYLCERTTLCIVYKENVIYLLNKMRINILFMNYIDGKLEIDASVPDVFSRDKVSYYFLLDDVRQDVVFNEGYSLTKYFGVSAYKRFTFHASIPLKYTGKQQILRFAVQYEGKEYVVSTEYKSHTSRLSNDPANSYWHFDNFIATRKAAAILIAPYKWKTMAKLELKIWKELLSKHTKHELAMFLVRFGYVITRPYFKRKKIWMFYDKIYKGGDSSEYLYKYAMNKKDGIKKYYLLDKNAVDYKRMKREGYHPLKRSSIMHRLVFLNADMMIVSNSTVFAFNDFHMQNSKYVRGITDFHVVCVQHGLSVQKIALAQQRLRDNTRLYFCASKYEIENLSKPVYNYIGYDALKLTGVPRYDGLVNRNQKQILISPTWRMQSALLVSKNEGVARDYNPNFKETDYFKVYNALINDERLIQAAQQYGYKIVYVLHPIVSPQAQDFDQNSYVEIVPATGDMSYEKLFCESSLMVTDYSGVQFDFAYLRKPLIYHHHRDLEAHYEEGTFHYDTMAFGEITHDNDELIELLIDYMAHDCVMKEEYRKRADDFFAFNDNNNCQRIYDIMIDYQHRVIDPSRLPSAKE</sequence>
<gene>
    <name evidence="1" type="ORF">DW747_05180</name>
</gene>
<evidence type="ECO:0000313" key="1">
    <source>
        <dbReference type="EMBL" id="RGC49337.1"/>
    </source>
</evidence>
<dbReference type="InterPro" id="IPR007554">
    <property type="entry name" value="Glycerophosphate_synth"/>
</dbReference>
<dbReference type="InterPro" id="IPR043148">
    <property type="entry name" value="TagF_C"/>
</dbReference>
<proteinExistence type="predicted"/>
<comment type="caution">
    <text evidence="1">The sequence shown here is derived from an EMBL/GenBank/DDBJ whole genome shotgun (WGS) entry which is preliminary data.</text>
</comment>
<dbReference type="EMBL" id="QVFD01000003">
    <property type="protein sequence ID" value="RGC49337.1"/>
    <property type="molecule type" value="Genomic_DNA"/>
</dbReference>
<dbReference type="GO" id="GO:0047355">
    <property type="term" value="F:CDP-glycerol glycerophosphotransferase activity"/>
    <property type="evidence" value="ECO:0007669"/>
    <property type="project" value="InterPro"/>
</dbReference>
<dbReference type="GO" id="GO:0016020">
    <property type="term" value="C:membrane"/>
    <property type="evidence" value="ECO:0007669"/>
    <property type="project" value="InterPro"/>
</dbReference>
<dbReference type="Pfam" id="PF04464">
    <property type="entry name" value="Glyphos_transf"/>
    <property type="match status" value="1"/>
</dbReference>
<dbReference type="Proteomes" id="UP000261231">
    <property type="component" value="Unassembled WGS sequence"/>
</dbReference>
<evidence type="ECO:0000313" key="2">
    <source>
        <dbReference type="Proteomes" id="UP000261231"/>
    </source>
</evidence>
<dbReference type="OrthoDB" id="9807097at2"/>
<name>A0A3E2XQF9_9FIRM</name>
<dbReference type="AlphaFoldDB" id="A0A3E2XQF9"/>